<feature type="region of interest" description="Disordered" evidence="7">
    <location>
        <begin position="558"/>
        <end position="580"/>
    </location>
</feature>
<dbReference type="InterPro" id="IPR001138">
    <property type="entry name" value="Zn2Cys6_DnaBD"/>
</dbReference>
<keyword evidence="2" id="KW-0862">Zinc</keyword>
<keyword evidence="6" id="KW-0539">Nucleus</keyword>
<keyword evidence="4" id="KW-0238">DNA-binding</keyword>
<evidence type="ECO:0000313" key="9">
    <source>
        <dbReference type="EMBL" id="KAF4627657.1"/>
    </source>
</evidence>
<dbReference type="OrthoDB" id="2593732at2759"/>
<evidence type="ECO:0000256" key="6">
    <source>
        <dbReference type="ARBA" id="ARBA00023242"/>
    </source>
</evidence>
<keyword evidence="3" id="KW-0805">Transcription regulation</keyword>
<dbReference type="SUPFAM" id="SSF57701">
    <property type="entry name" value="Zn2/Cys6 DNA-binding domain"/>
    <property type="match status" value="1"/>
</dbReference>
<keyword evidence="1" id="KW-0479">Metal-binding</keyword>
<evidence type="ECO:0000256" key="5">
    <source>
        <dbReference type="ARBA" id="ARBA00023163"/>
    </source>
</evidence>
<dbReference type="GO" id="GO:0003677">
    <property type="term" value="F:DNA binding"/>
    <property type="evidence" value="ECO:0007669"/>
    <property type="project" value="UniProtKB-KW"/>
</dbReference>
<dbReference type="EMBL" id="JAAMPI010000932">
    <property type="protein sequence ID" value="KAF4627657.1"/>
    <property type="molecule type" value="Genomic_DNA"/>
</dbReference>
<dbReference type="Pfam" id="PF00172">
    <property type="entry name" value="Zn_clus"/>
    <property type="match status" value="1"/>
</dbReference>
<keyword evidence="5" id="KW-0804">Transcription</keyword>
<dbReference type="CDD" id="cd00067">
    <property type="entry name" value="GAL4"/>
    <property type="match status" value="1"/>
</dbReference>
<evidence type="ECO:0000256" key="3">
    <source>
        <dbReference type="ARBA" id="ARBA00023015"/>
    </source>
</evidence>
<proteinExistence type="predicted"/>
<dbReference type="Gene3D" id="4.10.240.10">
    <property type="entry name" value="Zn(2)-C6 fungal-type DNA-binding domain"/>
    <property type="match status" value="1"/>
</dbReference>
<evidence type="ECO:0000256" key="4">
    <source>
        <dbReference type="ARBA" id="ARBA00023125"/>
    </source>
</evidence>
<dbReference type="PANTHER" id="PTHR36206:SF16">
    <property type="entry name" value="TRANSCRIPTION FACTOR DOMAIN-CONTAINING PROTEIN-RELATED"/>
    <property type="match status" value="1"/>
</dbReference>
<keyword evidence="10" id="KW-1185">Reference proteome</keyword>
<dbReference type="AlphaFoldDB" id="A0A8H4VZ56"/>
<evidence type="ECO:0000256" key="2">
    <source>
        <dbReference type="ARBA" id="ARBA00022833"/>
    </source>
</evidence>
<reference evidence="9 10" key="1">
    <citation type="submission" date="2020-03" db="EMBL/GenBank/DDBJ databases">
        <title>Draft Genome Sequence of Cudoniella acicularis.</title>
        <authorList>
            <person name="Buettner E."/>
            <person name="Kellner H."/>
        </authorList>
    </citation>
    <scope>NUCLEOTIDE SEQUENCE [LARGE SCALE GENOMIC DNA]</scope>
    <source>
        <strain evidence="9 10">DSM 108380</strain>
    </source>
</reference>
<evidence type="ECO:0000256" key="1">
    <source>
        <dbReference type="ARBA" id="ARBA00022723"/>
    </source>
</evidence>
<accession>A0A8H4VZ56</accession>
<evidence type="ECO:0000313" key="10">
    <source>
        <dbReference type="Proteomes" id="UP000566819"/>
    </source>
</evidence>
<feature type="compositionally biased region" description="Polar residues" evidence="7">
    <location>
        <begin position="568"/>
        <end position="580"/>
    </location>
</feature>
<dbReference type="PROSITE" id="PS00463">
    <property type="entry name" value="ZN2_CY6_FUNGAL_1"/>
    <property type="match status" value="1"/>
</dbReference>
<organism evidence="9 10">
    <name type="scientific">Cudoniella acicularis</name>
    <dbReference type="NCBI Taxonomy" id="354080"/>
    <lineage>
        <taxon>Eukaryota</taxon>
        <taxon>Fungi</taxon>
        <taxon>Dikarya</taxon>
        <taxon>Ascomycota</taxon>
        <taxon>Pezizomycotina</taxon>
        <taxon>Leotiomycetes</taxon>
        <taxon>Helotiales</taxon>
        <taxon>Tricladiaceae</taxon>
        <taxon>Cudoniella</taxon>
    </lineage>
</organism>
<dbReference type="PANTHER" id="PTHR36206">
    <property type="entry name" value="ASPERCRYPTIN BIOSYNTHESIS CLUSTER-SPECIFIC TRANSCRIPTION REGULATOR ATNN-RELATED"/>
    <property type="match status" value="1"/>
</dbReference>
<feature type="domain" description="Zn(2)-C6 fungal-type" evidence="8">
    <location>
        <begin position="25"/>
        <end position="53"/>
    </location>
</feature>
<comment type="caution">
    <text evidence="9">The sequence shown here is derived from an EMBL/GenBank/DDBJ whole genome shotgun (WGS) entry which is preliminary data.</text>
</comment>
<dbReference type="InterPro" id="IPR021858">
    <property type="entry name" value="Fun_TF"/>
</dbReference>
<protein>
    <recommendedName>
        <fullName evidence="8">Zn(2)-C6 fungal-type domain-containing protein</fullName>
    </recommendedName>
</protein>
<dbReference type="PROSITE" id="PS50048">
    <property type="entry name" value="ZN2_CY6_FUNGAL_2"/>
    <property type="match status" value="1"/>
</dbReference>
<sequence length="1033" mass="118341">MRGNPHSKKKSEKNSHTGKAKVKSGCRTCKIRKVKCDENRPACQRCVSTGRTCDGYGIWGGGGNAPGQHRPIGSNDIPCPVPVPVPVSALAASTVEKRYFEWFQHRTATKLPGAFVSSYWDMLVFQVGLSEPAVLHAVLALSSVHKRETLEGRSRNRGRKGDSVPDEQEQFMLRQYSKAIGYLQPHFSAKNSASIRVALVTCVVFVCMEFLRGRYQTAQAHLQNGLKLIKENLPFRESIDDWILEVFFRLHVQVELFNQGSQHACLLLQASKPEHLDPTFRSLKHARKHMDQILDEIFYLTEQGHQHGIPNQAGYPSELLNHQKLIQAKLSSWLLTSQAYKDNLNSPMNVRDEMAFKLLHYFHTMAAIMTHAALWPACEWIFDSHTADFVSIILQAIKLRRVVPEDAVDIIGKGHDLSRSIADMGWIPPLYYTAVKCRNHRVRLQAIKLLNSTDHGEGIWDPRSAACIARKVMEIEERDFYGDMQEADDFYFCSHPEERDFLLPVLPDLYRVRDVQVLLPDDPTGNIILSCKRRRGEDGGLEVLVMEYDVISQSWLGERGGKRDSRNTKTISQTQRRSTTPKTRSIYAKQLINNMVCPNNPTHLGMITRHHAMNALDQNAFVQLRIDDYPIKDAWTKPRKWGFKKLQKTLDSYVDFLEKCTCPGGPELFEQLAMWQVGIFSRVSRIDEYIEELNEPYLARKFHTEAEYPGINPRGVVTSNTEITADMRESQRQPNSRMEKLGTVQFNADTRFAAIKHTLRRSFFKAFAHNHPRFSTENSWPVVAWELRGFLNYMNVNTPYMRNQRNRLYDWFNKNIPEAEERGGWWDDPEETMLYRMTLNDFSGVPVFMAQVAADFYAAGVIVIMPARDVGDGRLVHPVLIRGEASGRQVILHLDEDGEWHAVRPLVRIPRHLRFKVPDAIYDVDVEAIETIETAPLEHLVRCPYVQYPFDENNRQPIKGVLMGTPAAEVQAFYVDAPFLKQPQMLSITREQVQWMRRVDAGLRPLQLRRGEVEGGDVVGPDVREDREVEDLV</sequence>
<dbReference type="InterPro" id="IPR036864">
    <property type="entry name" value="Zn2-C6_fun-type_DNA-bd_sf"/>
</dbReference>
<gene>
    <name evidence="9" type="ORF">G7Y89_g10501</name>
</gene>
<evidence type="ECO:0000259" key="8">
    <source>
        <dbReference type="PROSITE" id="PS50048"/>
    </source>
</evidence>
<dbReference type="InterPro" id="IPR052360">
    <property type="entry name" value="Transcr_Regulatory_Proteins"/>
</dbReference>
<dbReference type="GO" id="GO:0000981">
    <property type="term" value="F:DNA-binding transcription factor activity, RNA polymerase II-specific"/>
    <property type="evidence" value="ECO:0007669"/>
    <property type="project" value="InterPro"/>
</dbReference>
<dbReference type="Proteomes" id="UP000566819">
    <property type="component" value="Unassembled WGS sequence"/>
</dbReference>
<evidence type="ECO:0000256" key="7">
    <source>
        <dbReference type="SAM" id="MobiDB-lite"/>
    </source>
</evidence>
<dbReference type="Pfam" id="PF11951">
    <property type="entry name" value="Fungal_trans_2"/>
    <property type="match status" value="1"/>
</dbReference>
<name>A0A8H4VZ56_9HELO</name>
<dbReference type="GO" id="GO:0008270">
    <property type="term" value="F:zinc ion binding"/>
    <property type="evidence" value="ECO:0007669"/>
    <property type="project" value="InterPro"/>
</dbReference>
<dbReference type="SMART" id="SM00066">
    <property type="entry name" value="GAL4"/>
    <property type="match status" value="1"/>
</dbReference>